<sequence length="227" mass="24555">MTRRESHRLEPAAELRSHAELDQEAEEVTLSVMAASRLLVAISARALASTGETLTLPQLRALVVLDACGPVKLAAMAATLGVNPSTALRMVERLESAGHMDRKSNPDNRREVILTLTSTGRVLVERVVTHRRAEIRALVQRLPHEARTALVPALRALTEAADEMAVDPVEEVRRLGGLIDDPLNPAPGDTLKAAAGPPREEPSEPGRRCRAGRATARHPSSRTRPDP</sequence>
<dbReference type="SMART" id="SM00347">
    <property type="entry name" value="HTH_MARR"/>
    <property type="match status" value="1"/>
</dbReference>
<feature type="domain" description="HTH marR-type" evidence="2">
    <location>
        <begin position="25"/>
        <end position="159"/>
    </location>
</feature>
<feature type="compositionally biased region" description="Basic residues" evidence="1">
    <location>
        <begin position="208"/>
        <end position="221"/>
    </location>
</feature>
<keyword evidence="4" id="KW-1185">Reference proteome</keyword>
<feature type="compositionally biased region" description="Basic and acidic residues" evidence="1">
    <location>
        <begin position="198"/>
        <end position="207"/>
    </location>
</feature>
<dbReference type="Pfam" id="PF01047">
    <property type="entry name" value="MarR"/>
    <property type="match status" value="1"/>
</dbReference>
<dbReference type="InterPro" id="IPR039422">
    <property type="entry name" value="MarR/SlyA-like"/>
</dbReference>
<gene>
    <name evidence="3" type="ORF">QFZ56_006161</name>
</gene>
<feature type="region of interest" description="Disordered" evidence="1">
    <location>
        <begin position="178"/>
        <end position="227"/>
    </location>
</feature>
<keyword evidence="3" id="KW-0238">DNA-binding</keyword>
<protein>
    <submittedName>
        <fullName evidence="3">DNA-binding MarR family transcriptional regulator</fullName>
    </submittedName>
</protein>
<dbReference type="GO" id="GO:0003677">
    <property type="term" value="F:DNA binding"/>
    <property type="evidence" value="ECO:0007669"/>
    <property type="project" value="UniProtKB-KW"/>
</dbReference>
<evidence type="ECO:0000259" key="2">
    <source>
        <dbReference type="PROSITE" id="PS50995"/>
    </source>
</evidence>
<comment type="caution">
    <text evidence="3">The sequence shown here is derived from an EMBL/GenBank/DDBJ whole genome shotgun (WGS) entry which is preliminary data.</text>
</comment>
<dbReference type="InterPro" id="IPR036390">
    <property type="entry name" value="WH_DNA-bd_sf"/>
</dbReference>
<dbReference type="PANTHER" id="PTHR33164">
    <property type="entry name" value="TRANSCRIPTIONAL REGULATOR, MARR FAMILY"/>
    <property type="match status" value="1"/>
</dbReference>
<name>A0ABU0Q955_STRAH</name>
<dbReference type="InterPro" id="IPR000835">
    <property type="entry name" value="HTH_MarR-typ"/>
</dbReference>
<evidence type="ECO:0000313" key="3">
    <source>
        <dbReference type="EMBL" id="MDQ0687198.1"/>
    </source>
</evidence>
<reference evidence="3 4" key="1">
    <citation type="submission" date="2023-07" db="EMBL/GenBank/DDBJ databases">
        <title>Comparative genomics of wheat-associated soil bacteria to identify genetic determinants of phenazine resistance.</title>
        <authorList>
            <person name="Mouncey N."/>
        </authorList>
    </citation>
    <scope>NUCLEOTIDE SEQUENCE [LARGE SCALE GENOMIC DNA]</scope>
    <source>
        <strain evidence="3 4">W4I19-2</strain>
    </source>
</reference>
<dbReference type="SUPFAM" id="SSF46785">
    <property type="entry name" value="Winged helix' DNA-binding domain"/>
    <property type="match status" value="1"/>
</dbReference>
<accession>A0ABU0Q955</accession>
<evidence type="ECO:0000256" key="1">
    <source>
        <dbReference type="SAM" id="MobiDB-lite"/>
    </source>
</evidence>
<dbReference type="RefSeq" id="WP_373431689.1">
    <property type="nucleotide sequence ID" value="NZ_JAUSYA010000001.1"/>
</dbReference>
<evidence type="ECO:0000313" key="4">
    <source>
        <dbReference type="Proteomes" id="UP001243364"/>
    </source>
</evidence>
<dbReference type="PANTHER" id="PTHR33164:SF94">
    <property type="entry name" value="TRANSCRIPTIONAL REGULATORY PROTEIN-RELATED"/>
    <property type="match status" value="1"/>
</dbReference>
<dbReference type="Gene3D" id="1.10.10.10">
    <property type="entry name" value="Winged helix-like DNA-binding domain superfamily/Winged helix DNA-binding domain"/>
    <property type="match status" value="1"/>
</dbReference>
<dbReference type="Proteomes" id="UP001243364">
    <property type="component" value="Unassembled WGS sequence"/>
</dbReference>
<proteinExistence type="predicted"/>
<dbReference type="InterPro" id="IPR036388">
    <property type="entry name" value="WH-like_DNA-bd_sf"/>
</dbReference>
<dbReference type="PROSITE" id="PS50995">
    <property type="entry name" value="HTH_MARR_2"/>
    <property type="match status" value="1"/>
</dbReference>
<dbReference type="EMBL" id="JAUSYA010000001">
    <property type="protein sequence ID" value="MDQ0687198.1"/>
    <property type="molecule type" value="Genomic_DNA"/>
</dbReference>
<organism evidence="3 4">
    <name type="scientific">Streptomyces achromogenes</name>
    <dbReference type="NCBI Taxonomy" id="67255"/>
    <lineage>
        <taxon>Bacteria</taxon>
        <taxon>Bacillati</taxon>
        <taxon>Actinomycetota</taxon>
        <taxon>Actinomycetes</taxon>
        <taxon>Kitasatosporales</taxon>
        <taxon>Streptomycetaceae</taxon>
        <taxon>Streptomyces</taxon>
    </lineage>
</organism>